<dbReference type="Proteomes" id="UP001085076">
    <property type="component" value="Miscellaneous, Linkage group lg02"/>
</dbReference>
<keyword evidence="7" id="KW-1133">Transmembrane helix</keyword>
<evidence type="ECO:0000256" key="11">
    <source>
        <dbReference type="ARBA" id="ARBA00023264"/>
    </source>
</evidence>
<dbReference type="SUPFAM" id="SSF69593">
    <property type="entry name" value="Glycerol-3-phosphate (1)-acyltransferase"/>
    <property type="match status" value="1"/>
</dbReference>
<evidence type="ECO:0000256" key="9">
    <source>
        <dbReference type="ARBA" id="ARBA00023136"/>
    </source>
</evidence>
<keyword evidence="9" id="KW-0472">Membrane</keyword>
<keyword evidence="10" id="KW-0594">Phospholipid biosynthesis</keyword>
<dbReference type="GO" id="GO:0004366">
    <property type="term" value="F:glycerol-3-phosphate O-acyltransferase activity"/>
    <property type="evidence" value="ECO:0007669"/>
    <property type="project" value="TreeGrafter"/>
</dbReference>
<keyword evidence="4" id="KW-0444">Lipid biosynthesis</keyword>
<reference evidence="14" key="1">
    <citation type="submission" date="2021-03" db="EMBL/GenBank/DDBJ databases">
        <authorList>
            <person name="Li Z."/>
            <person name="Yang C."/>
        </authorList>
    </citation>
    <scope>NUCLEOTIDE SEQUENCE</scope>
    <source>
        <strain evidence="14">Dzin_1.0</strain>
        <tissue evidence="14">Leaf</tissue>
    </source>
</reference>
<dbReference type="PANTHER" id="PTHR23063">
    <property type="entry name" value="PHOSPHOLIPID ACYLTRANSFERASE"/>
    <property type="match status" value="1"/>
</dbReference>
<name>A0A9D5D2U3_9LILI</name>
<reference evidence="14" key="2">
    <citation type="journal article" date="2022" name="Hortic Res">
        <title>The genome of Dioscorea zingiberensis sheds light on the biosynthesis, origin and evolution of the medicinally important diosgenin saponins.</title>
        <authorList>
            <person name="Li Y."/>
            <person name="Tan C."/>
            <person name="Li Z."/>
            <person name="Guo J."/>
            <person name="Li S."/>
            <person name="Chen X."/>
            <person name="Wang C."/>
            <person name="Dai X."/>
            <person name="Yang H."/>
            <person name="Song W."/>
            <person name="Hou L."/>
            <person name="Xu J."/>
            <person name="Tong Z."/>
            <person name="Xu A."/>
            <person name="Yuan X."/>
            <person name="Wang W."/>
            <person name="Yang Q."/>
            <person name="Chen L."/>
            <person name="Sun Z."/>
            <person name="Wang K."/>
            <person name="Pan B."/>
            <person name="Chen J."/>
            <person name="Bao Y."/>
            <person name="Liu F."/>
            <person name="Qi X."/>
            <person name="Gang D.R."/>
            <person name="Wen J."/>
            <person name="Li J."/>
        </authorList>
    </citation>
    <scope>NUCLEOTIDE SEQUENCE</scope>
    <source>
        <strain evidence="14">Dzin_1.0</strain>
    </source>
</reference>
<evidence type="ECO:0000313" key="15">
    <source>
        <dbReference type="Proteomes" id="UP001085076"/>
    </source>
</evidence>
<gene>
    <name evidence="14" type="ORF">J5N97_011502</name>
</gene>
<dbReference type="GO" id="GO:0005783">
    <property type="term" value="C:endoplasmic reticulum"/>
    <property type="evidence" value="ECO:0007669"/>
    <property type="project" value="TreeGrafter"/>
</dbReference>
<keyword evidence="12" id="KW-0012">Acyltransferase</keyword>
<evidence type="ECO:0000256" key="6">
    <source>
        <dbReference type="ARBA" id="ARBA00022692"/>
    </source>
</evidence>
<dbReference type="OrthoDB" id="10051137at2759"/>
<evidence type="ECO:0000256" key="3">
    <source>
        <dbReference type="ARBA" id="ARBA00008655"/>
    </source>
</evidence>
<evidence type="ECO:0000256" key="8">
    <source>
        <dbReference type="ARBA" id="ARBA00023098"/>
    </source>
</evidence>
<sequence length="244" mass="28353">MVGLRSLSSEMDLDRPNIEEYLTPDSIQDSPKKLHLHDLLDISPTLAEAAGAIVDDSFTRCFKSNPPEPWNWNIYLFPLWCLGVVVRYCFLFPLRLREHVHGVDNNPLLMFPEGTCVNNDYTVMFKKGAFELGCAVCPVAIKYNKIFVDAFWNSKKQSFTMHLVRLMTSWAVVCDVWYLEPQYLRPGETPIEFAERVRDMISARAGLKKVPWDGYLKYFRPSPKHTERKQQIFAESVLRRLDEK</sequence>
<proteinExistence type="inferred from homology"/>
<dbReference type="GO" id="GO:0008654">
    <property type="term" value="P:phospholipid biosynthetic process"/>
    <property type="evidence" value="ECO:0007669"/>
    <property type="project" value="UniProtKB-KW"/>
</dbReference>
<comment type="pathway">
    <text evidence="2">Lipid metabolism.</text>
</comment>
<feature type="domain" description="Phospholipid/glycerol acyltransferase" evidence="13">
    <location>
        <begin position="105"/>
        <end position="142"/>
    </location>
</feature>
<dbReference type="PANTHER" id="PTHR23063:SF2">
    <property type="entry name" value="GLYCEROL-3-PHOSPHATE ACYLTRANSFERASE 4, ISOFORM D-RELATED"/>
    <property type="match status" value="1"/>
</dbReference>
<evidence type="ECO:0000259" key="13">
    <source>
        <dbReference type="Pfam" id="PF01553"/>
    </source>
</evidence>
<protein>
    <recommendedName>
        <fullName evidence="13">Phospholipid/glycerol acyltransferase domain-containing protein</fullName>
    </recommendedName>
</protein>
<organism evidence="14 15">
    <name type="scientific">Dioscorea zingiberensis</name>
    <dbReference type="NCBI Taxonomy" id="325984"/>
    <lineage>
        <taxon>Eukaryota</taxon>
        <taxon>Viridiplantae</taxon>
        <taxon>Streptophyta</taxon>
        <taxon>Embryophyta</taxon>
        <taxon>Tracheophyta</taxon>
        <taxon>Spermatophyta</taxon>
        <taxon>Magnoliopsida</taxon>
        <taxon>Liliopsida</taxon>
        <taxon>Dioscoreales</taxon>
        <taxon>Dioscoreaceae</taxon>
        <taxon>Dioscorea</taxon>
    </lineage>
</organism>
<evidence type="ECO:0000256" key="10">
    <source>
        <dbReference type="ARBA" id="ARBA00023209"/>
    </source>
</evidence>
<comment type="caution">
    <text evidence="14">The sequence shown here is derived from an EMBL/GenBank/DDBJ whole genome shotgun (WGS) entry which is preliminary data.</text>
</comment>
<dbReference type="AlphaFoldDB" id="A0A9D5D2U3"/>
<accession>A0A9D5D2U3</accession>
<evidence type="ECO:0000256" key="1">
    <source>
        <dbReference type="ARBA" id="ARBA00004370"/>
    </source>
</evidence>
<keyword evidence="5" id="KW-0808">Transferase</keyword>
<evidence type="ECO:0000256" key="5">
    <source>
        <dbReference type="ARBA" id="ARBA00022679"/>
    </source>
</evidence>
<evidence type="ECO:0000313" key="14">
    <source>
        <dbReference type="EMBL" id="KAJ0983247.1"/>
    </source>
</evidence>
<dbReference type="InterPro" id="IPR002123">
    <property type="entry name" value="Plipid/glycerol_acylTrfase"/>
</dbReference>
<dbReference type="GO" id="GO:0019432">
    <property type="term" value="P:triglyceride biosynthetic process"/>
    <property type="evidence" value="ECO:0007669"/>
    <property type="project" value="TreeGrafter"/>
</dbReference>
<dbReference type="EMBL" id="JAGGNH010000002">
    <property type="protein sequence ID" value="KAJ0983247.1"/>
    <property type="molecule type" value="Genomic_DNA"/>
</dbReference>
<dbReference type="Pfam" id="PF01553">
    <property type="entry name" value="Acyltransferase"/>
    <property type="match status" value="1"/>
</dbReference>
<keyword evidence="6" id="KW-0812">Transmembrane</keyword>
<dbReference type="CDD" id="cd07991">
    <property type="entry name" value="LPLAT_LPCAT1-like"/>
    <property type="match status" value="1"/>
</dbReference>
<keyword evidence="8" id="KW-0443">Lipid metabolism</keyword>
<evidence type="ECO:0000256" key="7">
    <source>
        <dbReference type="ARBA" id="ARBA00022989"/>
    </source>
</evidence>
<dbReference type="GO" id="GO:0016020">
    <property type="term" value="C:membrane"/>
    <property type="evidence" value="ECO:0007669"/>
    <property type="project" value="UniProtKB-SubCell"/>
</dbReference>
<evidence type="ECO:0000256" key="2">
    <source>
        <dbReference type="ARBA" id="ARBA00005189"/>
    </source>
</evidence>
<dbReference type="InterPro" id="IPR045252">
    <property type="entry name" value="LPCAT1-like"/>
</dbReference>
<keyword evidence="11" id="KW-1208">Phospholipid metabolism</keyword>
<evidence type="ECO:0000256" key="12">
    <source>
        <dbReference type="ARBA" id="ARBA00023315"/>
    </source>
</evidence>
<keyword evidence="15" id="KW-1185">Reference proteome</keyword>
<evidence type="ECO:0000256" key="4">
    <source>
        <dbReference type="ARBA" id="ARBA00022516"/>
    </source>
</evidence>
<comment type="similarity">
    <text evidence="3">Belongs to the 1-acyl-sn-glycerol-3-phosphate acyltransferase family.</text>
</comment>
<comment type="subcellular location">
    <subcellularLocation>
        <location evidence="1">Membrane</location>
    </subcellularLocation>
</comment>